<accession>A0A559TJH4</accession>
<evidence type="ECO:0000259" key="2">
    <source>
        <dbReference type="PROSITE" id="PS50878"/>
    </source>
</evidence>
<sequence>MDRAKPYAIPKREVWEAYKRVRANQGAAGIDGQTIADFEADLTNNLYKLWNRLTSGSYFPPPVRRVDIPKSDGKTRPLGIPTVADRIAQMVVKRHLEPTVEPKFHPDSYGYRPGKSALDAIGVARQRCWRYNWVLDLDIKAFFDSIDPDLLMRAVRKHTDCPWALLYIERWLEAPVQMPDGSLVARERGTPQGGVISPLLANLFLHYAFDMWMCRNFPDIPFERYADDAICHCRTEDQAMALQKALDARFTDCGLTLHPDKTKIVYCKDESRRGTHPVYKFDFLGYTFRPRLVSKKAGGMSVSFSPAASPTALKAIRGTIRSWSLHLRSDKALDDLARMFNSYIRGWINYYGRFCPSALQPTLWSIERYLARWATGKYKSLRRHKRRSRHWLLRIAQRQPRLFAHWPLLHGYGRTMGAG</sequence>
<evidence type="ECO:0000313" key="3">
    <source>
        <dbReference type="EMBL" id="TVZ74760.1"/>
    </source>
</evidence>
<dbReference type="Proteomes" id="UP000319824">
    <property type="component" value="Unassembled WGS sequence"/>
</dbReference>
<keyword evidence="3" id="KW-0548">Nucleotidyltransferase</keyword>
<dbReference type="NCBIfam" id="TIGR04416">
    <property type="entry name" value="group_II_RT_mat"/>
    <property type="match status" value="1"/>
</dbReference>
<dbReference type="GO" id="GO:0003964">
    <property type="term" value="F:RNA-directed DNA polymerase activity"/>
    <property type="evidence" value="ECO:0007669"/>
    <property type="project" value="UniProtKB-KW"/>
</dbReference>
<dbReference type="InterPro" id="IPR000477">
    <property type="entry name" value="RT_dom"/>
</dbReference>
<name>A0A559TJH4_9HYPH</name>
<dbReference type="InterPro" id="IPR051083">
    <property type="entry name" value="GrpII_Intron_Splice-Mob/Def"/>
</dbReference>
<comment type="caution">
    <text evidence="3">The sequence shown here is derived from an EMBL/GenBank/DDBJ whole genome shotgun (WGS) entry which is preliminary data.</text>
</comment>
<organism evidence="3 4">
    <name type="scientific">Rhizobium mongolense USDA 1844</name>
    <dbReference type="NCBI Taxonomy" id="1079460"/>
    <lineage>
        <taxon>Bacteria</taxon>
        <taxon>Pseudomonadati</taxon>
        <taxon>Pseudomonadota</taxon>
        <taxon>Alphaproteobacteria</taxon>
        <taxon>Hyphomicrobiales</taxon>
        <taxon>Rhizobiaceae</taxon>
        <taxon>Rhizobium/Agrobacterium group</taxon>
        <taxon>Rhizobium</taxon>
    </lineage>
</organism>
<dbReference type="InterPro" id="IPR030931">
    <property type="entry name" value="Group_II_RT_mat"/>
</dbReference>
<gene>
    <name evidence="3" type="ORF">BCL32_0068</name>
</gene>
<dbReference type="InterPro" id="IPR013597">
    <property type="entry name" value="Mat_intron_G2"/>
</dbReference>
<dbReference type="CDD" id="cd01651">
    <property type="entry name" value="RT_G2_intron"/>
    <property type="match status" value="1"/>
</dbReference>
<evidence type="ECO:0000256" key="1">
    <source>
        <dbReference type="ARBA" id="ARBA00034120"/>
    </source>
</evidence>
<proteinExistence type="inferred from homology"/>
<dbReference type="Pfam" id="PF08388">
    <property type="entry name" value="GIIM"/>
    <property type="match status" value="1"/>
</dbReference>
<dbReference type="SUPFAM" id="SSF56672">
    <property type="entry name" value="DNA/RNA polymerases"/>
    <property type="match status" value="1"/>
</dbReference>
<dbReference type="EMBL" id="VISO01000001">
    <property type="protein sequence ID" value="TVZ74760.1"/>
    <property type="molecule type" value="Genomic_DNA"/>
</dbReference>
<dbReference type="InterPro" id="IPR043502">
    <property type="entry name" value="DNA/RNA_pol_sf"/>
</dbReference>
<dbReference type="PANTHER" id="PTHR34047:SF3">
    <property type="entry name" value="BLR2052 PROTEIN"/>
    <property type="match status" value="1"/>
</dbReference>
<keyword evidence="3" id="KW-0695">RNA-directed DNA polymerase</keyword>
<comment type="similarity">
    <text evidence="1">Belongs to the bacterial reverse transcriptase family.</text>
</comment>
<reference evidence="3 4" key="1">
    <citation type="submission" date="2019-06" db="EMBL/GenBank/DDBJ databases">
        <title>Pac Bio to generate improved reference genome sequences for organisms with transposon mutant libraries (support for FEBA project).</title>
        <authorList>
            <person name="Blow M."/>
        </authorList>
    </citation>
    <scope>NUCLEOTIDE SEQUENCE [LARGE SCALE GENOMIC DNA]</scope>
    <source>
        <strain evidence="3 4">USDA 1844</strain>
    </source>
</reference>
<evidence type="ECO:0000313" key="4">
    <source>
        <dbReference type="Proteomes" id="UP000319824"/>
    </source>
</evidence>
<feature type="domain" description="Reverse transcriptase" evidence="2">
    <location>
        <begin position="49"/>
        <end position="288"/>
    </location>
</feature>
<dbReference type="RefSeq" id="WP_145611397.1">
    <property type="nucleotide sequence ID" value="NZ_VISO01000001.1"/>
</dbReference>
<dbReference type="PANTHER" id="PTHR34047">
    <property type="entry name" value="NUCLEAR INTRON MATURASE 1, MITOCHONDRIAL-RELATED"/>
    <property type="match status" value="1"/>
</dbReference>
<keyword evidence="3" id="KW-0808">Transferase</keyword>
<dbReference type="PROSITE" id="PS50878">
    <property type="entry name" value="RT_POL"/>
    <property type="match status" value="1"/>
</dbReference>
<dbReference type="AlphaFoldDB" id="A0A559TJH4"/>
<dbReference type="Pfam" id="PF00078">
    <property type="entry name" value="RVT_1"/>
    <property type="match status" value="1"/>
</dbReference>
<protein>
    <submittedName>
        <fullName evidence="3">Group II intron reverse transcriptase/maturase</fullName>
    </submittedName>
</protein>